<dbReference type="InterPro" id="IPR034291">
    <property type="entry name" value="TMP_synthase"/>
</dbReference>
<feature type="binding site" evidence="10">
    <location>
        <position position="101"/>
    </location>
    <ligand>
        <name>Mg(2+)</name>
        <dbReference type="ChEBI" id="CHEBI:18420"/>
    </ligand>
</feature>
<sequence>MTGPLRAALDGRDLDLTLYLVTDTTLCGGDDEVGRVARAAVDGGATLVQVRDPDADDERILRLTRSVVRALEGTGVPVVINDRVDLVEAAGAAGAHVGQGDLPPERARALLGPDKVLGLSCQTLAHVEAARSLPAGTLDYLGLGPVWEQSTKPDAATPAGPEGIAALVAASPWPTVAIGGIGIDRIHQLPATGVDGAAVVSAICAAPDPREAAATLLARWREAAERHTTEPSEPTDSPEPTNEKAR</sequence>
<comment type="function">
    <text evidence="1 10">Condenses 4-methyl-5-(beta-hydroxyethyl)thiazole monophosphate (THZ-P) and 2-methyl-4-amino-5-hydroxymethyl pyrimidine pyrophosphate (HMP-PP) to form thiamine monophosphate (TMP).</text>
</comment>
<evidence type="ECO:0000259" key="14">
    <source>
        <dbReference type="Pfam" id="PF02581"/>
    </source>
</evidence>
<evidence type="ECO:0000256" key="5">
    <source>
        <dbReference type="ARBA" id="ARBA00022842"/>
    </source>
</evidence>
<evidence type="ECO:0000256" key="10">
    <source>
        <dbReference type="HAMAP-Rule" id="MF_00097"/>
    </source>
</evidence>
<evidence type="ECO:0000256" key="4">
    <source>
        <dbReference type="ARBA" id="ARBA00022723"/>
    </source>
</evidence>
<dbReference type="SUPFAM" id="SSF51391">
    <property type="entry name" value="Thiamin phosphate synthase"/>
    <property type="match status" value="1"/>
</dbReference>
<evidence type="ECO:0000256" key="12">
    <source>
        <dbReference type="RuleBase" id="RU004253"/>
    </source>
</evidence>
<dbReference type="InterPro" id="IPR013785">
    <property type="entry name" value="Aldolase_TIM"/>
</dbReference>
<proteinExistence type="inferred from homology"/>
<dbReference type="UniPathway" id="UPA00060">
    <property type="reaction ID" value="UER00141"/>
</dbReference>
<feature type="compositionally biased region" description="Basic and acidic residues" evidence="13">
    <location>
        <begin position="219"/>
        <end position="230"/>
    </location>
</feature>
<name>A0A6I3IDV9_9MICO</name>
<feature type="binding site" evidence="10">
    <location>
        <position position="82"/>
    </location>
    <ligand>
        <name>Mg(2+)</name>
        <dbReference type="ChEBI" id="CHEBI:18420"/>
    </ligand>
</feature>
<reference evidence="15 16" key="1">
    <citation type="submission" date="2019-11" db="EMBL/GenBank/DDBJ databases">
        <title>Whole genome sequencing identifies a novel species of the genus Arsenicicoccus isolated from human blood.</title>
        <authorList>
            <person name="Jeong J.H."/>
            <person name="Kweon O.J."/>
            <person name="Kim H.R."/>
            <person name="Kim T.-H."/>
            <person name="Ha S.-M."/>
            <person name="Lee M.-K."/>
        </authorList>
    </citation>
    <scope>NUCLEOTIDE SEQUENCE [LARGE SCALE GENOMIC DNA]</scope>
    <source>
        <strain evidence="15 16">MKL-02</strain>
    </source>
</reference>
<comment type="similarity">
    <text evidence="10 11">Belongs to the thiamine-phosphate synthase family.</text>
</comment>
<dbReference type="GO" id="GO:0009228">
    <property type="term" value="P:thiamine biosynthetic process"/>
    <property type="evidence" value="ECO:0007669"/>
    <property type="project" value="UniProtKB-KW"/>
</dbReference>
<dbReference type="GO" id="GO:0005737">
    <property type="term" value="C:cytoplasm"/>
    <property type="evidence" value="ECO:0007669"/>
    <property type="project" value="TreeGrafter"/>
</dbReference>
<keyword evidence="6 10" id="KW-0784">Thiamine biosynthesis</keyword>
<comment type="catalytic activity">
    <reaction evidence="7 10 11">
        <text>4-methyl-5-(2-phosphooxyethyl)-thiazole + 4-amino-2-methyl-5-(diphosphooxymethyl)pyrimidine + H(+) = thiamine phosphate + diphosphate</text>
        <dbReference type="Rhea" id="RHEA:22328"/>
        <dbReference type="ChEBI" id="CHEBI:15378"/>
        <dbReference type="ChEBI" id="CHEBI:33019"/>
        <dbReference type="ChEBI" id="CHEBI:37575"/>
        <dbReference type="ChEBI" id="CHEBI:57841"/>
        <dbReference type="ChEBI" id="CHEBI:58296"/>
        <dbReference type="EC" id="2.5.1.3"/>
    </reaction>
</comment>
<dbReference type="RefSeq" id="WP_154593729.1">
    <property type="nucleotide sequence ID" value="NZ_WLVL01000039.1"/>
</dbReference>
<evidence type="ECO:0000256" key="6">
    <source>
        <dbReference type="ARBA" id="ARBA00022977"/>
    </source>
</evidence>
<comment type="catalytic activity">
    <reaction evidence="9 10 11">
        <text>2-[(2R,5Z)-2-carboxy-4-methylthiazol-5(2H)-ylidene]ethyl phosphate + 4-amino-2-methyl-5-(diphosphooxymethyl)pyrimidine + 2 H(+) = thiamine phosphate + CO2 + diphosphate</text>
        <dbReference type="Rhea" id="RHEA:47844"/>
        <dbReference type="ChEBI" id="CHEBI:15378"/>
        <dbReference type="ChEBI" id="CHEBI:16526"/>
        <dbReference type="ChEBI" id="CHEBI:33019"/>
        <dbReference type="ChEBI" id="CHEBI:37575"/>
        <dbReference type="ChEBI" id="CHEBI:57841"/>
        <dbReference type="ChEBI" id="CHEBI:62899"/>
        <dbReference type="EC" id="2.5.1.3"/>
    </reaction>
</comment>
<dbReference type="Pfam" id="PF02581">
    <property type="entry name" value="TMP-TENI"/>
    <property type="match status" value="1"/>
</dbReference>
<feature type="binding site" evidence="10">
    <location>
        <position position="120"/>
    </location>
    <ligand>
        <name>4-amino-2-methyl-5-(diphosphooxymethyl)pyrimidine</name>
        <dbReference type="ChEBI" id="CHEBI:57841"/>
    </ligand>
</feature>
<evidence type="ECO:0000256" key="11">
    <source>
        <dbReference type="RuleBase" id="RU003826"/>
    </source>
</evidence>
<evidence type="ECO:0000313" key="16">
    <source>
        <dbReference type="Proteomes" id="UP000431092"/>
    </source>
</evidence>
<evidence type="ECO:0000256" key="8">
    <source>
        <dbReference type="ARBA" id="ARBA00047851"/>
    </source>
</evidence>
<feature type="binding site" evidence="10">
    <location>
        <begin position="200"/>
        <end position="201"/>
    </location>
    <ligand>
        <name>2-[(2R,5Z)-2-carboxy-4-methylthiazol-5(2H)-ylidene]ethyl phosphate</name>
        <dbReference type="ChEBI" id="CHEBI:62899"/>
    </ligand>
</feature>
<dbReference type="CDD" id="cd00564">
    <property type="entry name" value="TMP_TenI"/>
    <property type="match status" value="1"/>
</dbReference>
<feature type="region of interest" description="Disordered" evidence="13">
    <location>
        <begin position="218"/>
        <end position="246"/>
    </location>
</feature>
<dbReference type="InterPro" id="IPR036206">
    <property type="entry name" value="ThiamineP_synth_sf"/>
</dbReference>
<dbReference type="GO" id="GO:0004789">
    <property type="term" value="F:thiamine-phosphate diphosphorylase activity"/>
    <property type="evidence" value="ECO:0007669"/>
    <property type="project" value="UniProtKB-UniRule"/>
</dbReference>
<dbReference type="GO" id="GO:0009229">
    <property type="term" value="P:thiamine diphosphate biosynthetic process"/>
    <property type="evidence" value="ECO:0007669"/>
    <property type="project" value="UniProtKB-UniRule"/>
</dbReference>
<feature type="domain" description="Thiamine phosphate synthase/TenI" evidence="14">
    <location>
        <begin position="18"/>
        <end position="203"/>
    </location>
</feature>
<dbReference type="InterPro" id="IPR022998">
    <property type="entry name" value="ThiamineP_synth_TenI"/>
</dbReference>
<feature type="compositionally biased region" description="Low complexity" evidence="13">
    <location>
        <begin position="231"/>
        <end position="240"/>
    </location>
</feature>
<evidence type="ECO:0000256" key="3">
    <source>
        <dbReference type="ARBA" id="ARBA00022679"/>
    </source>
</evidence>
<dbReference type="EMBL" id="WLVL01000039">
    <property type="protein sequence ID" value="MTB72448.1"/>
    <property type="molecule type" value="Genomic_DNA"/>
</dbReference>
<dbReference type="NCBIfam" id="TIGR00693">
    <property type="entry name" value="thiE"/>
    <property type="match status" value="1"/>
</dbReference>
<dbReference type="Proteomes" id="UP000431092">
    <property type="component" value="Unassembled WGS sequence"/>
</dbReference>
<dbReference type="PANTHER" id="PTHR20857">
    <property type="entry name" value="THIAMINE-PHOSPHATE PYROPHOSPHORYLASE"/>
    <property type="match status" value="1"/>
</dbReference>
<dbReference type="AlphaFoldDB" id="A0A6I3IDV9"/>
<comment type="caution">
    <text evidence="15">The sequence shown here is derived from an EMBL/GenBank/DDBJ whole genome shotgun (WGS) entry which is preliminary data.</text>
</comment>
<evidence type="ECO:0000313" key="15">
    <source>
        <dbReference type="EMBL" id="MTB72448.1"/>
    </source>
</evidence>
<dbReference type="EC" id="2.5.1.3" evidence="10"/>
<dbReference type="PANTHER" id="PTHR20857:SF15">
    <property type="entry name" value="THIAMINE-PHOSPHATE SYNTHASE"/>
    <property type="match status" value="1"/>
</dbReference>
<dbReference type="HAMAP" id="MF_00097">
    <property type="entry name" value="TMP_synthase"/>
    <property type="match status" value="1"/>
</dbReference>
<evidence type="ECO:0000256" key="13">
    <source>
        <dbReference type="SAM" id="MobiDB-lite"/>
    </source>
</evidence>
<keyword evidence="4 10" id="KW-0479">Metal-binding</keyword>
<dbReference type="Gene3D" id="3.20.20.70">
    <property type="entry name" value="Aldolase class I"/>
    <property type="match status" value="1"/>
</dbReference>
<keyword evidence="16" id="KW-1185">Reference proteome</keyword>
<feature type="binding site" evidence="10">
    <location>
        <position position="180"/>
    </location>
    <ligand>
        <name>2-[(2R,5Z)-2-carboxy-4-methylthiazol-5(2H)-ylidene]ethyl phosphate</name>
        <dbReference type="ChEBI" id="CHEBI:62899"/>
    </ligand>
</feature>
<comment type="catalytic activity">
    <reaction evidence="8 10 11">
        <text>2-(2-carboxy-4-methylthiazol-5-yl)ethyl phosphate + 4-amino-2-methyl-5-(diphosphooxymethyl)pyrimidine + 2 H(+) = thiamine phosphate + CO2 + diphosphate</text>
        <dbReference type="Rhea" id="RHEA:47848"/>
        <dbReference type="ChEBI" id="CHEBI:15378"/>
        <dbReference type="ChEBI" id="CHEBI:16526"/>
        <dbReference type="ChEBI" id="CHEBI:33019"/>
        <dbReference type="ChEBI" id="CHEBI:37575"/>
        <dbReference type="ChEBI" id="CHEBI:57841"/>
        <dbReference type="ChEBI" id="CHEBI:62890"/>
        <dbReference type="EC" id="2.5.1.3"/>
    </reaction>
</comment>
<evidence type="ECO:0000256" key="1">
    <source>
        <dbReference type="ARBA" id="ARBA00003814"/>
    </source>
</evidence>
<keyword evidence="3 10" id="KW-0808">Transferase</keyword>
<organism evidence="15 16">
    <name type="scientific">Arsenicicoccus cauae</name>
    <dbReference type="NCBI Taxonomy" id="2663847"/>
    <lineage>
        <taxon>Bacteria</taxon>
        <taxon>Bacillati</taxon>
        <taxon>Actinomycetota</taxon>
        <taxon>Actinomycetes</taxon>
        <taxon>Micrococcales</taxon>
        <taxon>Intrasporangiaceae</taxon>
        <taxon>Arsenicicoccus</taxon>
    </lineage>
</organism>
<dbReference type="GO" id="GO:0000287">
    <property type="term" value="F:magnesium ion binding"/>
    <property type="evidence" value="ECO:0007669"/>
    <property type="project" value="UniProtKB-UniRule"/>
</dbReference>
<evidence type="ECO:0000256" key="9">
    <source>
        <dbReference type="ARBA" id="ARBA00047883"/>
    </source>
</evidence>
<comment type="cofactor">
    <cofactor evidence="10">
        <name>Mg(2+)</name>
        <dbReference type="ChEBI" id="CHEBI:18420"/>
    </cofactor>
    <text evidence="10">Binds 1 Mg(2+) ion per subunit.</text>
</comment>
<evidence type="ECO:0000256" key="2">
    <source>
        <dbReference type="ARBA" id="ARBA00005165"/>
    </source>
</evidence>
<feature type="binding site" evidence="10">
    <location>
        <position position="152"/>
    </location>
    <ligand>
        <name>4-amino-2-methyl-5-(diphosphooxymethyl)pyrimidine</name>
        <dbReference type="ChEBI" id="CHEBI:57841"/>
    </ligand>
</feature>
<comment type="pathway">
    <text evidence="2 10 12">Cofactor biosynthesis; thiamine diphosphate biosynthesis; thiamine phosphate from 4-amino-2-methyl-5-diphosphomethylpyrimidine and 4-methyl-5-(2-phosphoethyl)-thiazole: step 1/1.</text>
</comment>
<keyword evidence="5 10" id="KW-0460">Magnesium</keyword>
<accession>A0A6I3IDV9</accession>
<evidence type="ECO:0000256" key="7">
    <source>
        <dbReference type="ARBA" id="ARBA00047334"/>
    </source>
</evidence>
<protein>
    <recommendedName>
        <fullName evidence="10">Thiamine-phosphate synthase</fullName>
        <shortName evidence="10">TP synthase</shortName>
        <shortName evidence="10">TPS</shortName>
        <ecNumber evidence="10">2.5.1.3</ecNumber>
    </recommendedName>
    <alternativeName>
        <fullName evidence="10">Thiamine-phosphate pyrophosphorylase</fullName>
        <shortName evidence="10">TMP pyrophosphorylase</shortName>
        <shortName evidence="10">TMP-PPase</shortName>
    </alternativeName>
</protein>
<gene>
    <name evidence="10 15" type="primary">thiE</name>
    <name evidence="15" type="ORF">GGG17_10805</name>
</gene>
<feature type="binding site" evidence="10">
    <location>
        <position position="81"/>
    </location>
    <ligand>
        <name>4-amino-2-methyl-5-(diphosphooxymethyl)pyrimidine</name>
        <dbReference type="ChEBI" id="CHEBI:57841"/>
    </ligand>
</feature>
<comment type="caution">
    <text evidence="10">Lacks conserved residue(s) required for the propagation of feature annotation.</text>
</comment>